<evidence type="ECO:0000256" key="1">
    <source>
        <dbReference type="SAM" id="MobiDB-lite"/>
    </source>
</evidence>
<gene>
    <name evidence="3" type="ORF">CHS0354_004093</name>
</gene>
<keyword evidence="2" id="KW-0472">Membrane</keyword>
<organism evidence="3 4">
    <name type="scientific">Potamilus streckersoni</name>
    <dbReference type="NCBI Taxonomy" id="2493646"/>
    <lineage>
        <taxon>Eukaryota</taxon>
        <taxon>Metazoa</taxon>
        <taxon>Spiralia</taxon>
        <taxon>Lophotrochozoa</taxon>
        <taxon>Mollusca</taxon>
        <taxon>Bivalvia</taxon>
        <taxon>Autobranchia</taxon>
        <taxon>Heteroconchia</taxon>
        <taxon>Palaeoheterodonta</taxon>
        <taxon>Unionida</taxon>
        <taxon>Unionoidea</taxon>
        <taxon>Unionidae</taxon>
        <taxon>Ambleminae</taxon>
        <taxon>Lampsilini</taxon>
        <taxon>Potamilus</taxon>
    </lineage>
</organism>
<proteinExistence type="predicted"/>
<reference evidence="3" key="1">
    <citation type="journal article" date="2021" name="Genome Biol. Evol.">
        <title>A High-Quality Reference Genome for a Parasitic Bivalve with Doubly Uniparental Inheritance (Bivalvia: Unionida).</title>
        <authorList>
            <person name="Smith C.H."/>
        </authorList>
    </citation>
    <scope>NUCLEOTIDE SEQUENCE</scope>
    <source>
        <strain evidence="3">CHS0354</strain>
    </source>
</reference>
<protein>
    <submittedName>
        <fullName evidence="3">Uncharacterized protein</fullName>
    </submittedName>
</protein>
<dbReference type="EMBL" id="JAEAOA010000316">
    <property type="protein sequence ID" value="KAK3592870.1"/>
    <property type="molecule type" value="Genomic_DNA"/>
</dbReference>
<dbReference type="AlphaFoldDB" id="A0AAE0SJY4"/>
<reference evidence="3" key="2">
    <citation type="journal article" date="2021" name="Genome Biol. Evol.">
        <title>Developing a high-quality reference genome for a parasitic bivalve with doubly uniparental inheritance (Bivalvia: Unionida).</title>
        <authorList>
            <person name="Smith C.H."/>
        </authorList>
    </citation>
    <scope>NUCLEOTIDE SEQUENCE</scope>
    <source>
        <strain evidence="3">CHS0354</strain>
        <tissue evidence="3">Mantle</tissue>
    </source>
</reference>
<evidence type="ECO:0000313" key="4">
    <source>
        <dbReference type="Proteomes" id="UP001195483"/>
    </source>
</evidence>
<sequence>MNIVMDSLDRLSSVRFARLTGDSPTMNALCRSATKNTVKPTVSASTRKEPVSLGLVGAFIALSVVVLIGVVLSIIIICRMKRKIKNLKAMKCLTHGGEVGQAFERKTDDNLHDKKENVNEQRDLLEKNARKKDTNLEQPPKHSERRNRTDEIINPNPLAESLEAEVQNILEEEKVQEGDDNDTGDYPDLSALPEMDERKIQTNDFKGSSAKTV</sequence>
<feature type="transmembrane region" description="Helical" evidence="2">
    <location>
        <begin position="55"/>
        <end position="78"/>
    </location>
</feature>
<feature type="region of interest" description="Disordered" evidence="1">
    <location>
        <begin position="104"/>
        <end position="159"/>
    </location>
</feature>
<keyword evidence="4" id="KW-1185">Reference proteome</keyword>
<feature type="region of interest" description="Disordered" evidence="1">
    <location>
        <begin position="172"/>
        <end position="213"/>
    </location>
</feature>
<keyword evidence="2" id="KW-0812">Transmembrane</keyword>
<feature type="compositionally biased region" description="Polar residues" evidence="1">
    <location>
        <begin position="202"/>
        <end position="213"/>
    </location>
</feature>
<evidence type="ECO:0000256" key="2">
    <source>
        <dbReference type="SAM" id="Phobius"/>
    </source>
</evidence>
<comment type="caution">
    <text evidence="3">The sequence shown here is derived from an EMBL/GenBank/DDBJ whole genome shotgun (WGS) entry which is preliminary data.</text>
</comment>
<name>A0AAE0SJY4_9BIVA</name>
<keyword evidence="2" id="KW-1133">Transmembrane helix</keyword>
<accession>A0AAE0SJY4</accession>
<evidence type="ECO:0000313" key="3">
    <source>
        <dbReference type="EMBL" id="KAK3592870.1"/>
    </source>
</evidence>
<reference evidence="3" key="3">
    <citation type="submission" date="2023-05" db="EMBL/GenBank/DDBJ databases">
        <authorList>
            <person name="Smith C.H."/>
        </authorList>
    </citation>
    <scope>NUCLEOTIDE SEQUENCE</scope>
    <source>
        <strain evidence="3">CHS0354</strain>
        <tissue evidence="3">Mantle</tissue>
    </source>
</reference>
<feature type="compositionally biased region" description="Basic and acidic residues" evidence="1">
    <location>
        <begin position="104"/>
        <end position="151"/>
    </location>
</feature>
<dbReference type="Proteomes" id="UP001195483">
    <property type="component" value="Unassembled WGS sequence"/>
</dbReference>